<dbReference type="EMBL" id="FQYX01000001">
    <property type="protein sequence ID" value="SHI35220.1"/>
    <property type="molecule type" value="Genomic_DNA"/>
</dbReference>
<protein>
    <submittedName>
        <fullName evidence="1">Uncharacterized protein</fullName>
    </submittedName>
</protein>
<sequence>MRKCFVYFIVLLIVLFVSVWIERKDTSTREGELVEHKLNLEVNDSLNPIHKTREN</sequence>
<reference evidence="1 2" key="1">
    <citation type="submission" date="2016-11" db="EMBL/GenBank/DDBJ databases">
        <authorList>
            <person name="Jaros S."/>
            <person name="Januszkiewicz K."/>
            <person name="Wedrychowicz H."/>
        </authorList>
    </citation>
    <scope>NUCLEOTIDE SEQUENCE [LARGE SCALE GENOMIC DNA]</scope>
    <source>
        <strain evidence="1 2">CGMCC 1.8863</strain>
    </source>
</reference>
<accession>A0A1M6AFB9</accession>
<evidence type="ECO:0000313" key="2">
    <source>
        <dbReference type="Proteomes" id="UP000184231"/>
    </source>
</evidence>
<proteinExistence type="predicted"/>
<dbReference type="RefSeq" id="WP_178338827.1">
    <property type="nucleotide sequence ID" value="NZ_FQYX01000001.1"/>
</dbReference>
<gene>
    <name evidence="1" type="ORF">SAMN04487911_101202</name>
</gene>
<dbReference type="STRING" id="558155.SAMN04487911_101202"/>
<dbReference type="Proteomes" id="UP000184231">
    <property type="component" value="Unassembled WGS sequence"/>
</dbReference>
<name>A0A1M6AFB9_9FLAO</name>
<organism evidence="1 2">
    <name type="scientific">Arenibacter nanhaiticus</name>
    <dbReference type="NCBI Taxonomy" id="558155"/>
    <lineage>
        <taxon>Bacteria</taxon>
        <taxon>Pseudomonadati</taxon>
        <taxon>Bacteroidota</taxon>
        <taxon>Flavobacteriia</taxon>
        <taxon>Flavobacteriales</taxon>
        <taxon>Flavobacteriaceae</taxon>
        <taxon>Arenibacter</taxon>
    </lineage>
</organism>
<dbReference type="AlphaFoldDB" id="A0A1M6AFB9"/>
<keyword evidence="2" id="KW-1185">Reference proteome</keyword>
<evidence type="ECO:0000313" key="1">
    <source>
        <dbReference type="EMBL" id="SHI35220.1"/>
    </source>
</evidence>